<dbReference type="AlphaFoldDB" id="K4AHW3"/>
<dbReference type="HOGENOM" id="CLU_3017859_0_0_1"/>
<evidence type="ECO:0000313" key="1">
    <source>
        <dbReference type="EnsemblPlants" id="KQK91116"/>
    </source>
</evidence>
<evidence type="ECO:0000313" key="2">
    <source>
        <dbReference type="Proteomes" id="UP000004995"/>
    </source>
</evidence>
<dbReference type="InParanoid" id="K4AHW3"/>
<organism evidence="1 2">
    <name type="scientific">Setaria italica</name>
    <name type="common">Foxtail millet</name>
    <name type="synonym">Panicum italicum</name>
    <dbReference type="NCBI Taxonomy" id="4555"/>
    <lineage>
        <taxon>Eukaryota</taxon>
        <taxon>Viridiplantae</taxon>
        <taxon>Streptophyta</taxon>
        <taxon>Embryophyta</taxon>
        <taxon>Tracheophyta</taxon>
        <taxon>Spermatophyta</taxon>
        <taxon>Magnoliopsida</taxon>
        <taxon>Liliopsida</taxon>
        <taxon>Poales</taxon>
        <taxon>Poaceae</taxon>
        <taxon>PACMAD clade</taxon>
        <taxon>Panicoideae</taxon>
        <taxon>Panicodae</taxon>
        <taxon>Paniceae</taxon>
        <taxon>Cenchrinae</taxon>
        <taxon>Setaria</taxon>
    </lineage>
</organism>
<dbReference type="Proteomes" id="UP000004995">
    <property type="component" value="Unassembled WGS sequence"/>
</dbReference>
<dbReference type="EMBL" id="AGNK02006008">
    <property type="status" value="NOT_ANNOTATED_CDS"/>
    <property type="molecule type" value="Genomic_DNA"/>
</dbReference>
<reference evidence="2" key="1">
    <citation type="journal article" date="2012" name="Nat. Biotechnol.">
        <title>Reference genome sequence of the model plant Setaria.</title>
        <authorList>
            <person name="Bennetzen J.L."/>
            <person name="Schmutz J."/>
            <person name="Wang H."/>
            <person name="Percifield R."/>
            <person name="Hawkins J."/>
            <person name="Pontaroli A.C."/>
            <person name="Estep M."/>
            <person name="Feng L."/>
            <person name="Vaughn J.N."/>
            <person name="Grimwood J."/>
            <person name="Jenkins J."/>
            <person name="Barry K."/>
            <person name="Lindquist E."/>
            <person name="Hellsten U."/>
            <person name="Deshpande S."/>
            <person name="Wang X."/>
            <person name="Wu X."/>
            <person name="Mitros T."/>
            <person name="Triplett J."/>
            <person name="Yang X."/>
            <person name="Ye C.Y."/>
            <person name="Mauro-Herrera M."/>
            <person name="Wang L."/>
            <person name="Li P."/>
            <person name="Sharma M."/>
            <person name="Sharma R."/>
            <person name="Ronald P.C."/>
            <person name="Panaud O."/>
            <person name="Kellogg E.A."/>
            <person name="Brutnell T.P."/>
            <person name="Doust A.N."/>
            <person name="Tuskan G.A."/>
            <person name="Rokhsar D."/>
            <person name="Devos K.M."/>
        </authorList>
    </citation>
    <scope>NUCLEOTIDE SEQUENCE [LARGE SCALE GENOMIC DNA]</scope>
    <source>
        <strain evidence="2">cv. Yugu1</strain>
    </source>
</reference>
<reference evidence="1" key="2">
    <citation type="submission" date="2018-08" db="UniProtKB">
        <authorList>
            <consortium name="EnsemblPlants"/>
        </authorList>
    </citation>
    <scope>IDENTIFICATION</scope>
    <source>
        <strain evidence="1">Yugu1</strain>
    </source>
</reference>
<protein>
    <submittedName>
        <fullName evidence="1">Uncharacterized protein</fullName>
    </submittedName>
</protein>
<accession>K4AHW3</accession>
<dbReference type="Gramene" id="KQK91116">
    <property type="protein sequence ID" value="KQK91116"/>
    <property type="gene ID" value="SETIT_038470mg"/>
</dbReference>
<name>K4AHW3_SETIT</name>
<proteinExistence type="predicted"/>
<sequence>MRQFNLVGSRQLLYGCNKISIVTGSKRLQNILLRECINGLTMVMIRLGFLWGSQVR</sequence>
<keyword evidence="2" id="KW-1185">Reference proteome</keyword>
<dbReference type="EnsemblPlants" id="KQK91116">
    <property type="protein sequence ID" value="KQK91116"/>
    <property type="gene ID" value="SETIT_038470mg"/>
</dbReference>